<dbReference type="EMBL" id="HBFQ01016238">
    <property type="protein sequence ID" value="CAD8836918.1"/>
    <property type="molecule type" value="Transcribed_RNA"/>
</dbReference>
<feature type="compositionally biased region" description="Basic and acidic residues" evidence="1">
    <location>
        <begin position="95"/>
        <end position="104"/>
    </location>
</feature>
<accession>A0A7S0ZZ92</accession>
<feature type="region of interest" description="Disordered" evidence="1">
    <location>
        <begin position="77"/>
        <end position="104"/>
    </location>
</feature>
<reference evidence="2" key="1">
    <citation type="submission" date="2021-01" db="EMBL/GenBank/DDBJ databases">
        <authorList>
            <person name="Corre E."/>
            <person name="Pelletier E."/>
            <person name="Niang G."/>
            <person name="Scheremetjew M."/>
            <person name="Finn R."/>
            <person name="Kale V."/>
            <person name="Holt S."/>
            <person name="Cochrane G."/>
            <person name="Meng A."/>
            <person name="Brown T."/>
            <person name="Cohen L."/>
        </authorList>
    </citation>
    <scope>NUCLEOTIDE SEQUENCE</scope>
</reference>
<name>A0A7S0ZZ92_NOCSC</name>
<dbReference type="AlphaFoldDB" id="A0A7S0ZZ92"/>
<proteinExistence type="predicted"/>
<gene>
    <name evidence="2" type="ORF">NSCI0253_LOCUS11266</name>
</gene>
<evidence type="ECO:0000313" key="2">
    <source>
        <dbReference type="EMBL" id="CAD8836918.1"/>
    </source>
</evidence>
<evidence type="ECO:0000256" key="1">
    <source>
        <dbReference type="SAM" id="MobiDB-lite"/>
    </source>
</evidence>
<sequence>MTWVYNMLAKSCKEHLKAYVISSLRNALQNNCSALLGPLNKHLRPYWPFFLSAVGLSLESLPPPAYDEYIVDLSEVLTNDETEQKPNDDGNEDTGETRSKEARPHLGFLLDPQSCEVVSVDPVGLIGKWNDKSSKWVVSPQDIVVEINGAGGRPDQLMQKIRKRNVERMTVHRPCDLREPTGMIVEEDLVKEDGGPCGQKVTFDGLSGTKEET</sequence>
<protein>
    <submittedName>
        <fullName evidence="2">Uncharacterized protein</fullName>
    </submittedName>
</protein>
<organism evidence="2">
    <name type="scientific">Noctiluca scintillans</name>
    <name type="common">Sea sparkle</name>
    <name type="synonym">Red tide dinoflagellate</name>
    <dbReference type="NCBI Taxonomy" id="2966"/>
    <lineage>
        <taxon>Eukaryota</taxon>
        <taxon>Sar</taxon>
        <taxon>Alveolata</taxon>
        <taxon>Dinophyceae</taxon>
        <taxon>Noctilucales</taxon>
        <taxon>Noctilucaceae</taxon>
        <taxon>Noctiluca</taxon>
    </lineage>
</organism>